<dbReference type="Proteomes" id="UP000639772">
    <property type="component" value="Chromosome 3"/>
</dbReference>
<name>A0A835RG15_VANPL</name>
<evidence type="ECO:0000313" key="3">
    <source>
        <dbReference type="Proteomes" id="UP000639772"/>
    </source>
</evidence>
<dbReference type="EMBL" id="JADCNM010000003">
    <property type="protein sequence ID" value="KAG0489793.1"/>
    <property type="molecule type" value="Genomic_DNA"/>
</dbReference>
<feature type="region of interest" description="Disordered" evidence="1">
    <location>
        <begin position="148"/>
        <end position="181"/>
    </location>
</feature>
<feature type="compositionally biased region" description="Basic and acidic residues" evidence="1">
    <location>
        <begin position="169"/>
        <end position="181"/>
    </location>
</feature>
<evidence type="ECO:0000256" key="1">
    <source>
        <dbReference type="SAM" id="MobiDB-lite"/>
    </source>
</evidence>
<organism evidence="2 3">
    <name type="scientific">Vanilla planifolia</name>
    <name type="common">Vanilla</name>
    <dbReference type="NCBI Taxonomy" id="51239"/>
    <lineage>
        <taxon>Eukaryota</taxon>
        <taxon>Viridiplantae</taxon>
        <taxon>Streptophyta</taxon>
        <taxon>Embryophyta</taxon>
        <taxon>Tracheophyta</taxon>
        <taxon>Spermatophyta</taxon>
        <taxon>Magnoliopsida</taxon>
        <taxon>Liliopsida</taxon>
        <taxon>Asparagales</taxon>
        <taxon>Orchidaceae</taxon>
        <taxon>Vanilloideae</taxon>
        <taxon>Vanilleae</taxon>
        <taxon>Vanilla</taxon>
    </lineage>
</organism>
<comment type="caution">
    <text evidence="2">The sequence shown here is derived from an EMBL/GenBank/DDBJ whole genome shotgun (WGS) entry which is preliminary data.</text>
</comment>
<reference evidence="2 3" key="1">
    <citation type="journal article" date="2020" name="Nat. Food">
        <title>A phased Vanilla planifolia genome enables genetic improvement of flavour and production.</title>
        <authorList>
            <person name="Hasing T."/>
            <person name="Tang H."/>
            <person name="Brym M."/>
            <person name="Khazi F."/>
            <person name="Huang T."/>
            <person name="Chambers A.H."/>
        </authorList>
    </citation>
    <scope>NUCLEOTIDE SEQUENCE [LARGE SCALE GENOMIC DNA]</scope>
    <source>
        <tissue evidence="2">Leaf</tissue>
    </source>
</reference>
<accession>A0A835RG15</accession>
<gene>
    <name evidence="2" type="ORF">HPP92_006656</name>
</gene>
<dbReference type="AlphaFoldDB" id="A0A835RG15"/>
<sequence length="223" mass="23584">MMSSPHRRVHKVHGSLFWFCSLLHPSDRSEAVHEGQGITSIIRRIRNPPSYLRRQALPFVDVVASLFDETVDARLLVGESGAHPGLHVLHLPLEGARFEAAKLGEGAAEHVLRVGEALRTVCESGGGVATTYKAVELRETCAGAADLRSGEGEGSVGPPPRAPAGGARVGERGEGLDTEGRVEGGAAGFVECVAVVAARKVVGRVSSGEEEEEVRMVSNSHQN</sequence>
<evidence type="ECO:0000313" key="2">
    <source>
        <dbReference type="EMBL" id="KAG0489793.1"/>
    </source>
</evidence>
<protein>
    <submittedName>
        <fullName evidence="2">Uncharacterized protein</fullName>
    </submittedName>
</protein>
<proteinExistence type="predicted"/>